<name>A0A839HFC3_9BURK</name>
<accession>A0A839HFC3</accession>
<feature type="domain" description="N-acetyltransferase" evidence="3">
    <location>
        <begin position="7"/>
        <end position="151"/>
    </location>
</feature>
<proteinExistence type="predicted"/>
<dbReference type="SUPFAM" id="SSF55729">
    <property type="entry name" value="Acyl-CoA N-acyltransferases (Nat)"/>
    <property type="match status" value="1"/>
</dbReference>
<dbReference type="PANTHER" id="PTHR43877">
    <property type="entry name" value="AMINOALKYLPHOSPHONATE N-ACETYLTRANSFERASE-RELATED-RELATED"/>
    <property type="match status" value="1"/>
</dbReference>
<reference evidence="4 5" key="1">
    <citation type="submission" date="2020-08" db="EMBL/GenBank/DDBJ databases">
        <title>Aquariorum lacteus gen. nov., sp. nov., a new member of the family Comamonadaceae, isolated from freshwater aquarium.</title>
        <authorList>
            <person name="Chun S.-J."/>
        </authorList>
    </citation>
    <scope>NUCLEOTIDE SEQUENCE [LARGE SCALE GENOMIC DNA]</scope>
    <source>
        <strain evidence="4 5">SJAQ100</strain>
    </source>
</reference>
<sequence length="151" mass="16141">MSCAVPVTSPQLRLGDWAGLGEGARAVRGAVFIEEQGVPVALEWDAEDAVALHALVVEASGRALATARLLPSRGGEARLGRMAVLPAWRGAGWGRLMLRALREVARARGDRVLTLSAQCHALAFYASEGWIAEGPVYLDAGIEHRTMRLCL</sequence>
<dbReference type="RefSeq" id="WP_182660460.1">
    <property type="nucleotide sequence ID" value="NZ_JACIVI010000001.1"/>
</dbReference>
<protein>
    <submittedName>
        <fullName evidence="4">GNAT family N-acetyltransferase</fullName>
    </submittedName>
</protein>
<dbReference type="Proteomes" id="UP000586093">
    <property type="component" value="Unassembled WGS sequence"/>
</dbReference>
<keyword evidence="2" id="KW-0012">Acyltransferase</keyword>
<gene>
    <name evidence="4" type="ORF">H4F90_00575</name>
</gene>
<dbReference type="EMBL" id="JACIVI010000001">
    <property type="protein sequence ID" value="MBB1160475.1"/>
    <property type="molecule type" value="Genomic_DNA"/>
</dbReference>
<dbReference type="Pfam" id="PF13673">
    <property type="entry name" value="Acetyltransf_10"/>
    <property type="match status" value="1"/>
</dbReference>
<evidence type="ECO:0000259" key="3">
    <source>
        <dbReference type="PROSITE" id="PS51186"/>
    </source>
</evidence>
<dbReference type="Gene3D" id="3.40.630.30">
    <property type="match status" value="1"/>
</dbReference>
<dbReference type="InterPro" id="IPR050832">
    <property type="entry name" value="Bact_Acetyltransf"/>
</dbReference>
<dbReference type="GO" id="GO:0016747">
    <property type="term" value="F:acyltransferase activity, transferring groups other than amino-acyl groups"/>
    <property type="evidence" value="ECO:0007669"/>
    <property type="project" value="InterPro"/>
</dbReference>
<dbReference type="InterPro" id="IPR000182">
    <property type="entry name" value="GNAT_dom"/>
</dbReference>
<dbReference type="CDD" id="cd04301">
    <property type="entry name" value="NAT_SF"/>
    <property type="match status" value="1"/>
</dbReference>
<comment type="caution">
    <text evidence="4">The sequence shown here is derived from an EMBL/GenBank/DDBJ whole genome shotgun (WGS) entry which is preliminary data.</text>
</comment>
<dbReference type="InterPro" id="IPR016181">
    <property type="entry name" value="Acyl_CoA_acyltransferase"/>
</dbReference>
<dbReference type="PROSITE" id="PS51186">
    <property type="entry name" value="GNAT"/>
    <property type="match status" value="1"/>
</dbReference>
<keyword evidence="5" id="KW-1185">Reference proteome</keyword>
<dbReference type="AlphaFoldDB" id="A0A839HFC3"/>
<evidence type="ECO:0000256" key="1">
    <source>
        <dbReference type="ARBA" id="ARBA00022679"/>
    </source>
</evidence>
<dbReference type="PANTHER" id="PTHR43877:SF1">
    <property type="entry name" value="ACETYLTRANSFERASE"/>
    <property type="match status" value="1"/>
</dbReference>
<evidence type="ECO:0000313" key="5">
    <source>
        <dbReference type="Proteomes" id="UP000586093"/>
    </source>
</evidence>
<evidence type="ECO:0000313" key="4">
    <source>
        <dbReference type="EMBL" id="MBB1160475.1"/>
    </source>
</evidence>
<evidence type="ECO:0000256" key="2">
    <source>
        <dbReference type="ARBA" id="ARBA00023315"/>
    </source>
</evidence>
<keyword evidence="1 4" id="KW-0808">Transferase</keyword>
<organism evidence="4 5">
    <name type="scientific">Aquariibacter albus</name>
    <dbReference type="NCBI Taxonomy" id="2759899"/>
    <lineage>
        <taxon>Bacteria</taxon>
        <taxon>Pseudomonadati</taxon>
        <taxon>Pseudomonadota</taxon>
        <taxon>Betaproteobacteria</taxon>
        <taxon>Burkholderiales</taxon>
        <taxon>Sphaerotilaceae</taxon>
        <taxon>Aquariibacter</taxon>
    </lineage>
</organism>